<dbReference type="InterPro" id="IPR004839">
    <property type="entry name" value="Aminotransferase_I/II_large"/>
</dbReference>
<dbReference type="InterPro" id="IPR015424">
    <property type="entry name" value="PyrdxlP-dep_Trfase"/>
</dbReference>
<proteinExistence type="predicted"/>
<evidence type="ECO:0000256" key="3">
    <source>
        <dbReference type="ARBA" id="ARBA00022679"/>
    </source>
</evidence>
<protein>
    <recommendedName>
        <fullName evidence="4">Aminotransferase class I/classII large domain-containing protein</fullName>
    </recommendedName>
</protein>
<name>X0UQB5_9ZZZZ</name>
<feature type="domain" description="Aminotransferase class I/classII large" evidence="4">
    <location>
        <begin position="32"/>
        <end position="216"/>
    </location>
</feature>
<organism evidence="5">
    <name type="scientific">marine sediment metagenome</name>
    <dbReference type="NCBI Taxonomy" id="412755"/>
    <lineage>
        <taxon>unclassified sequences</taxon>
        <taxon>metagenomes</taxon>
        <taxon>ecological metagenomes</taxon>
    </lineage>
</organism>
<keyword evidence="2" id="KW-0032">Aminotransferase</keyword>
<reference evidence="5" key="1">
    <citation type="journal article" date="2014" name="Front. Microbiol.">
        <title>High frequency of phylogenetically diverse reductive dehalogenase-homologous genes in deep subseafloor sedimentary metagenomes.</title>
        <authorList>
            <person name="Kawai M."/>
            <person name="Futagami T."/>
            <person name="Toyoda A."/>
            <person name="Takaki Y."/>
            <person name="Nishi S."/>
            <person name="Hori S."/>
            <person name="Arai W."/>
            <person name="Tsubouchi T."/>
            <person name="Morono Y."/>
            <person name="Uchiyama I."/>
            <person name="Ito T."/>
            <person name="Fujiyama A."/>
            <person name="Inagaki F."/>
            <person name="Takami H."/>
        </authorList>
    </citation>
    <scope>NUCLEOTIDE SEQUENCE</scope>
    <source>
        <strain evidence="5">Expedition CK06-06</strain>
    </source>
</reference>
<dbReference type="InterPro" id="IPR050881">
    <property type="entry name" value="LL-DAP_aminotransferase"/>
</dbReference>
<gene>
    <name evidence="5" type="ORF">S01H1_46444</name>
</gene>
<dbReference type="AlphaFoldDB" id="X0UQB5"/>
<dbReference type="PANTHER" id="PTHR42832:SF3">
    <property type="entry name" value="L-GLUTAMINE--4-(METHYLSULFANYL)-2-OXOBUTANOATE AMINOTRANSFERASE"/>
    <property type="match status" value="1"/>
</dbReference>
<dbReference type="EMBL" id="BARS01029741">
    <property type="protein sequence ID" value="GAG08004.1"/>
    <property type="molecule type" value="Genomic_DNA"/>
</dbReference>
<comment type="cofactor">
    <cofactor evidence="1">
        <name>pyridoxal 5'-phosphate</name>
        <dbReference type="ChEBI" id="CHEBI:597326"/>
    </cofactor>
</comment>
<sequence>MAVQKADRLQALPPYLFAQIDRKKRQAIAQGKDVIDLSIGDPDMATPSFIVQEMQDAVADPANHRYPFDEGIPEFRAAVAEWFEHRFDVALDPAKQILTLIGSKEGLAHLPLAVVNPGDVVLIPQPGYPVYQAASTFAGASISHMDLTEANNWLPDLDAISTEVLDKAKLMYINYPNNPTAAVAPLEFFERLVALAAKHDFLIAQDAAYTEVYFDARPPSILQAPGATDVAI</sequence>
<keyword evidence="3" id="KW-0808">Transferase</keyword>
<dbReference type="GO" id="GO:0030170">
    <property type="term" value="F:pyridoxal phosphate binding"/>
    <property type="evidence" value="ECO:0007669"/>
    <property type="project" value="InterPro"/>
</dbReference>
<evidence type="ECO:0000256" key="1">
    <source>
        <dbReference type="ARBA" id="ARBA00001933"/>
    </source>
</evidence>
<dbReference type="PANTHER" id="PTHR42832">
    <property type="entry name" value="AMINO ACID AMINOTRANSFERASE"/>
    <property type="match status" value="1"/>
</dbReference>
<dbReference type="SUPFAM" id="SSF53383">
    <property type="entry name" value="PLP-dependent transferases"/>
    <property type="match status" value="1"/>
</dbReference>
<accession>X0UQB5</accession>
<dbReference type="Gene3D" id="3.90.1150.10">
    <property type="entry name" value="Aspartate Aminotransferase, domain 1"/>
    <property type="match status" value="1"/>
</dbReference>
<dbReference type="InterPro" id="IPR015422">
    <property type="entry name" value="PyrdxlP-dep_Trfase_small"/>
</dbReference>
<dbReference type="CDD" id="cd00609">
    <property type="entry name" value="AAT_like"/>
    <property type="match status" value="1"/>
</dbReference>
<dbReference type="InterPro" id="IPR015421">
    <property type="entry name" value="PyrdxlP-dep_Trfase_major"/>
</dbReference>
<dbReference type="GO" id="GO:0008483">
    <property type="term" value="F:transaminase activity"/>
    <property type="evidence" value="ECO:0007669"/>
    <property type="project" value="UniProtKB-KW"/>
</dbReference>
<comment type="caution">
    <text evidence="5">The sequence shown here is derived from an EMBL/GenBank/DDBJ whole genome shotgun (WGS) entry which is preliminary data.</text>
</comment>
<feature type="non-terminal residue" evidence="5">
    <location>
        <position position="232"/>
    </location>
</feature>
<dbReference type="Gene3D" id="3.40.640.10">
    <property type="entry name" value="Type I PLP-dependent aspartate aminotransferase-like (Major domain)"/>
    <property type="match status" value="1"/>
</dbReference>
<evidence type="ECO:0000259" key="4">
    <source>
        <dbReference type="Pfam" id="PF00155"/>
    </source>
</evidence>
<evidence type="ECO:0000313" key="5">
    <source>
        <dbReference type="EMBL" id="GAG08004.1"/>
    </source>
</evidence>
<dbReference type="Pfam" id="PF00155">
    <property type="entry name" value="Aminotran_1_2"/>
    <property type="match status" value="1"/>
</dbReference>
<evidence type="ECO:0000256" key="2">
    <source>
        <dbReference type="ARBA" id="ARBA00022576"/>
    </source>
</evidence>